<dbReference type="EMBL" id="CAADFF010000048">
    <property type="protein sequence ID" value="VFJ93635.1"/>
    <property type="molecule type" value="Genomic_DNA"/>
</dbReference>
<reference evidence="1" key="1">
    <citation type="submission" date="2019-02" db="EMBL/GenBank/DDBJ databases">
        <authorList>
            <person name="Gruber-Vodicka R. H."/>
            <person name="Seah K. B. B."/>
        </authorList>
    </citation>
    <scope>NUCLEOTIDE SEQUENCE</scope>
    <source>
        <strain evidence="1">BECK_M7</strain>
    </source>
</reference>
<dbReference type="AlphaFoldDB" id="A0A450UM68"/>
<proteinExistence type="predicted"/>
<name>A0A450UM68_9GAMM</name>
<evidence type="ECO:0000313" key="1">
    <source>
        <dbReference type="EMBL" id="VFJ93635.1"/>
    </source>
</evidence>
<gene>
    <name evidence="1" type="ORF">BECKLFY1418B_GA0070995_104819</name>
</gene>
<sequence>MGELILPGKGSIYPDANCSIYSMERIESYCSILEPIWQKDGIVTNETRKVKLET</sequence>
<protein>
    <submittedName>
        <fullName evidence="1">Uncharacterized protein</fullName>
    </submittedName>
</protein>
<organism evidence="1">
    <name type="scientific">Candidatus Kentrum sp. LFY</name>
    <dbReference type="NCBI Taxonomy" id="2126342"/>
    <lineage>
        <taxon>Bacteria</taxon>
        <taxon>Pseudomonadati</taxon>
        <taxon>Pseudomonadota</taxon>
        <taxon>Gammaproteobacteria</taxon>
        <taxon>Candidatus Kentrum</taxon>
    </lineage>
</organism>
<accession>A0A450UM68</accession>